<dbReference type="STRING" id="1391654.AKJ09_07945"/>
<dbReference type="PROSITE" id="PS50109">
    <property type="entry name" value="HIS_KIN"/>
    <property type="match status" value="1"/>
</dbReference>
<proteinExistence type="predicted"/>
<dbReference type="GO" id="GO:0005524">
    <property type="term" value="F:ATP binding"/>
    <property type="evidence" value="ECO:0007669"/>
    <property type="project" value="UniProtKB-KW"/>
</dbReference>
<dbReference type="EC" id="2.7.13.3" evidence="2"/>
<dbReference type="GO" id="GO:0000156">
    <property type="term" value="F:phosphorelay response regulator activity"/>
    <property type="evidence" value="ECO:0007669"/>
    <property type="project" value="TreeGrafter"/>
</dbReference>
<dbReference type="PRINTS" id="PR00344">
    <property type="entry name" value="BCTRLSENSOR"/>
</dbReference>
<evidence type="ECO:0000256" key="9">
    <source>
        <dbReference type="SAM" id="Coils"/>
    </source>
</evidence>
<evidence type="ECO:0000256" key="5">
    <source>
        <dbReference type="ARBA" id="ARBA00022741"/>
    </source>
</evidence>
<evidence type="ECO:0000256" key="6">
    <source>
        <dbReference type="ARBA" id="ARBA00022777"/>
    </source>
</evidence>
<dbReference type="PANTHER" id="PTHR42878:SF7">
    <property type="entry name" value="SENSOR HISTIDINE KINASE GLRK"/>
    <property type="match status" value="1"/>
</dbReference>
<evidence type="ECO:0000313" key="12">
    <source>
        <dbReference type="EMBL" id="AKV01282.1"/>
    </source>
</evidence>
<dbReference type="AlphaFoldDB" id="A0A0K1Q6L3"/>
<keyword evidence="5" id="KW-0547">Nucleotide-binding</keyword>
<dbReference type="GO" id="GO:0000155">
    <property type="term" value="F:phosphorelay sensor kinase activity"/>
    <property type="evidence" value="ECO:0007669"/>
    <property type="project" value="InterPro"/>
</dbReference>
<reference evidence="12 13" key="1">
    <citation type="submission" date="2015-08" db="EMBL/GenBank/DDBJ databases">
        <authorList>
            <person name="Babu N.S."/>
            <person name="Beckwith C.J."/>
            <person name="Beseler K.G."/>
            <person name="Brison A."/>
            <person name="Carone J.V."/>
            <person name="Caskin T.P."/>
            <person name="Diamond M."/>
            <person name="Durham M.E."/>
            <person name="Foxe J.M."/>
            <person name="Go M."/>
            <person name="Henderson B.A."/>
            <person name="Jones I.B."/>
            <person name="McGettigan J.A."/>
            <person name="Micheletti S.J."/>
            <person name="Nasrallah M.E."/>
            <person name="Ortiz D."/>
            <person name="Piller C.R."/>
            <person name="Privatt S.R."/>
            <person name="Schneider S.L."/>
            <person name="Sharp S."/>
            <person name="Smith T.C."/>
            <person name="Stanton J.D."/>
            <person name="Ullery H.E."/>
            <person name="Wilson R.J."/>
            <person name="Serrano M.G."/>
            <person name="Buck G."/>
            <person name="Lee V."/>
            <person name="Wang Y."/>
            <person name="Carvalho R."/>
            <person name="Voegtly L."/>
            <person name="Shi R."/>
            <person name="Duckworth R."/>
            <person name="Johnson A."/>
            <person name="Loviza R."/>
            <person name="Walstead R."/>
            <person name="Shah Z."/>
            <person name="Kiflezghi M."/>
            <person name="Wade K."/>
            <person name="Ball S.L."/>
            <person name="Bradley K.W."/>
            <person name="Asai D.J."/>
            <person name="Bowman C.A."/>
            <person name="Russell D.A."/>
            <person name="Pope W.H."/>
            <person name="Jacobs-Sera D."/>
            <person name="Hendrix R.W."/>
            <person name="Hatfull G.F."/>
        </authorList>
    </citation>
    <scope>NUCLEOTIDE SEQUENCE [LARGE SCALE GENOMIC DNA]</scope>
    <source>
        <strain evidence="12 13">DSM 27648</strain>
    </source>
</reference>
<dbReference type="Pfam" id="PF02518">
    <property type="entry name" value="HATPase_c"/>
    <property type="match status" value="1"/>
</dbReference>
<evidence type="ECO:0000256" key="10">
    <source>
        <dbReference type="SAM" id="MobiDB-lite"/>
    </source>
</evidence>
<name>A0A0K1Q6L3_9BACT</name>
<dbReference type="KEGG" id="llu:AKJ09_07945"/>
<evidence type="ECO:0000256" key="4">
    <source>
        <dbReference type="ARBA" id="ARBA00022679"/>
    </source>
</evidence>
<dbReference type="InterPro" id="IPR036097">
    <property type="entry name" value="HisK_dim/P_sf"/>
</dbReference>
<accession>A0A0K1Q6L3</accession>
<dbReference type="GO" id="GO:0030295">
    <property type="term" value="F:protein kinase activator activity"/>
    <property type="evidence" value="ECO:0007669"/>
    <property type="project" value="TreeGrafter"/>
</dbReference>
<dbReference type="InterPro" id="IPR029016">
    <property type="entry name" value="GAF-like_dom_sf"/>
</dbReference>
<dbReference type="RefSeq" id="WP_146652413.1">
    <property type="nucleotide sequence ID" value="NZ_CP012333.1"/>
</dbReference>
<dbReference type="InterPro" id="IPR004358">
    <property type="entry name" value="Sig_transdc_His_kin-like_C"/>
</dbReference>
<protein>
    <recommendedName>
        <fullName evidence="2">histidine kinase</fullName>
        <ecNumber evidence="2">2.7.13.3</ecNumber>
    </recommendedName>
</protein>
<evidence type="ECO:0000256" key="8">
    <source>
        <dbReference type="ARBA" id="ARBA00023012"/>
    </source>
</evidence>
<dbReference type="SMART" id="SM00387">
    <property type="entry name" value="HATPase_c"/>
    <property type="match status" value="1"/>
</dbReference>
<dbReference type="InterPro" id="IPR003661">
    <property type="entry name" value="HisK_dim/P_dom"/>
</dbReference>
<feature type="domain" description="Histidine kinase" evidence="11">
    <location>
        <begin position="242"/>
        <end position="454"/>
    </location>
</feature>
<dbReference type="InterPro" id="IPR036890">
    <property type="entry name" value="HATPase_C_sf"/>
</dbReference>
<feature type="region of interest" description="Disordered" evidence="10">
    <location>
        <begin position="1"/>
        <end position="24"/>
    </location>
</feature>
<dbReference type="EMBL" id="CP012333">
    <property type="protein sequence ID" value="AKV01282.1"/>
    <property type="molecule type" value="Genomic_DNA"/>
</dbReference>
<gene>
    <name evidence="12" type="ORF">AKJ09_07945</name>
</gene>
<dbReference type="CDD" id="cd00082">
    <property type="entry name" value="HisKA"/>
    <property type="match status" value="1"/>
</dbReference>
<keyword evidence="9" id="KW-0175">Coiled coil</keyword>
<dbReference type="Gene3D" id="3.30.450.40">
    <property type="match status" value="1"/>
</dbReference>
<dbReference type="Gene3D" id="3.30.565.10">
    <property type="entry name" value="Histidine kinase-like ATPase, C-terminal domain"/>
    <property type="match status" value="1"/>
</dbReference>
<keyword evidence="6 12" id="KW-0418">Kinase</keyword>
<dbReference type="PANTHER" id="PTHR42878">
    <property type="entry name" value="TWO-COMPONENT HISTIDINE KINASE"/>
    <property type="match status" value="1"/>
</dbReference>
<evidence type="ECO:0000256" key="2">
    <source>
        <dbReference type="ARBA" id="ARBA00012438"/>
    </source>
</evidence>
<dbReference type="Pfam" id="PF00512">
    <property type="entry name" value="HisKA"/>
    <property type="match status" value="1"/>
</dbReference>
<keyword evidence="13" id="KW-1185">Reference proteome</keyword>
<evidence type="ECO:0000313" key="13">
    <source>
        <dbReference type="Proteomes" id="UP000064967"/>
    </source>
</evidence>
<dbReference type="Gene3D" id="1.10.287.130">
    <property type="match status" value="1"/>
</dbReference>
<dbReference type="OrthoDB" id="9787818at2"/>
<evidence type="ECO:0000259" key="11">
    <source>
        <dbReference type="PROSITE" id="PS50109"/>
    </source>
</evidence>
<dbReference type="InterPro" id="IPR005467">
    <property type="entry name" value="His_kinase_dom"/>
</dbReference>
<keyword evidence="8" id="KW-0902">Two-component regulatory system</keyword>
<dbReference type="InterPro" id="IPR003594">
    <property type="entry name" value="HATPase_dom"/>
</dbReference>
<dbReference type="InterPro" id="IPR050351">
    <property type="entry name" value="BphY/WalK/GraS-like"/>
</dbReference>
<evidence type="ECO:0000256" key="7">
    <source>
        <dbReference type="ARBA" id="ARBA00022840"/>
    </source>
</evidence>
<evidence type="ECO:0000256" key="1">
    <source>
        <dbReference type="ARBA" id="ARBA00000085"/>
    </source>
</evidence>
<dbReference type="Proteomes" id="UP000064967">
    <property type="component" value="Chromosome"/>
</dbReference>
<dbReference type="SMART" id="SM00388">
    <property type="entry name" value="HisKA"/>
    <property type="match status" value="1"/>
</dbReference>
<keyword evidence="4" id="KW-0808">Transferase</keyword>
<dbReference type="SUPFAM" id="SSF47384">
    <property type="entry name" value="Homodimeric domain of signal transducing histidine kinase"/>
    <property type="match status" value="1"/>
</dbReference>
<dbReference type="SUPFAM" id="SSF55874">
    <property type="entry name" value="ATPase domain of HSP90 chaperone/DNA topoisomerase II/histidine kinase"/>
    <property type="match status" value="1"/>
</dbReference>
<comment type="catalytic activity">
    <reaction evidence="1">
        <text>ATP + protein L-histidine = ADP + protein N-phospho-L-histidine.</text>
        <dbReference type="EC" id="2.7.13.3"/>
    </reaction>
</comment>
<dbReference type="CDD" id="cd00075">
    <property type="entry name" value="HATPase"/>
    <property type="match status" value="1"/>
</dbReference>
<sequence>MLTLGDPGPDLWSRFEEGSAPDDDPVVTRWTRSARAKHLVSSKPIGLCVAASAVAERQARSAALLAAADRLLASAAEELVSRGCAVVVTDAEGVILRTYGVDGLEDRAARPGLVEGTRWCEAMRGTNGMGTALEEGTAVAVIGRAHFDPAARNLVCYSVPIRGVNGVIVAALDISALAATADPLLGVVVQSLGAAIEGALRVHAVEQVASQMDALRSEEAEARKLRDELASTLKLNETFLAVVAHELRGPLATVSMGADLLLARAHDAKQRRVASLVRSSGQRMSRMVEELFDLARARLGGGIPLLQRVGMDFGAVAERVVGELALAHPTRALDLTKKGDTFGDWDEVRIGQLVSNLITNAIRHGGNDSPIRVEIDGSSASSVVVTVTNEGEIPSDVRSRLFDPFEVSRLTRSREGLGLGLFIASRVAEAHRGTISVASRAGETVFRVMLPRHDGAANSWSKVPVSVG</sequence>
<feature type="coiled-coil region" evidence="9">
    <location>
        <begin position="205"/>
        <end position="235"/>
    </location>
</feature>
<keyword evidence="7" id="KW-0067">ATP-binding</keyword>
<keyword evidence="3" id="KW-0597">Phosphoprotein</keyword>
<organism evidence="12 13">
    <name type="scientific">Labilithrix luteola</name>
    <dbReference type="NCBI Taxonomy" id="1391654"/>
    <lineage>
        <taxon>Bacteria</taxon>
        <taxon>Pseudomonadati</taxon>
        <taxon>Myxococcota</taxon>
        <taxon>Polyangia</taxon>
        <taxon>Polyangiales</taxon>
        <taxon>Labilitrichaceae</taxon>
        <taxon>Labilithrix</taxon>
    </lineage>
</organism>
<evidence type="ECO:0000256" key="3">
    <source>
        <dbReference type="ARBA" id="ARBA00022553"/>
    </source>
</evidence>
<dbReference type="GO" id="GO:0007234">
    <property type="term" value="P:osmosensory signaling via phosphorelay pathway"/>
    <property type="evidence" value="ECO:0007669"/>
    <property type="project" value="TreeGrafter"/>
</dbReference>